<dbReference type="InterPro" id="IPR002491">
    <property type="entry name" value="ABC_transptr_periplasmic_BD"/>
</dbReference>
<feature type="domain" description="Fe/B12 periplasmic-binding" evidence="1">
    <location>
        <begin position="2"/>
        <end position="290"/>
    </location>
</feature>
<dbReference type="SUPFAM" id="SSF53807">
    <property type="entry name" value="Helical backbone' metal receptor"/>
    <property type="match status" value="1"/>
</dbReference>
<dbReference type="CDD" id="cd01144">
    <property type="entry name" value="BtuF"/>
    <property type="match status" value="1"/>
</dbReference>
<proteinExistence type="predicted"/>
<name>A0A0P9DDN8_9CHLR</name>
<dbReference type="InterPro" id="IPR051030">
    <property type="entry name" value="Vitamin_B12-ABC_binding"/>
</dbReference>
<reference evidence="2 3" key="1">
    <citation type="submission" date="2015-09" db="EMBL/GenBank/DDBJ databases">
        <title>Draft genome sequence of Kouleothrix aurantiaca JCM 19913.</title>
        <authorList>
            <person name="Hemp J."/>
        </authorList>
    </citation>
    <scope>NUCLEOTIDE SEQUENCE [LARGE SCALE GENOMIC DNA]</scope>
    <source>
        <strain evidence="2 3">COM-B</strain>
    </source>
</reference>
<keyword evidence="3" id="KW-1185">Reference proteome</keyword>
<dbReference type="Pfam" id="PF01497">
    <property type="entry name" value="Peripla_BP_2"/>
    <property type="match status" value="1"/>
</dbReference>
<dbReference type="PANTHER" id="PTHR42860:SF1">
    <property type="entry name" value="VITAMIN B12-BINDING PROTEIN"/>
    <property type="match status" value="1"/>
</dbReference>
<comment type="caution">
    <text evidence="2">The sequence shown here is derived from an EMBL/GenBank/DDBJ whole genome shotgun (WGS) entry which is preliminary data.</text>
</comment>
<dbReference type="PANTHER" id="PTHR42860">
    <property type="entry name" value="VITAMIN B12-BINDING PROTEIN"/>
    <property type="match status" value="1"/>
</dbReference>
<dbReference type="AlphaFoldDB" id="A0A0P9DDN8"/>
<feature type="non-terminal residue" evidence="2">
    <location>
        <position position="290"/>
    </location>
</feature>
<dbReference type="Proteomes" id="UP000050509">
    <property type="component" value="Unassembled WGS sequence"/>
</dbReference>
<dbReference type="PROSITE" id="PS50983">
    <property type="entry name" value="FE_B12_PBP"/>
    <property type="match status" value="1"/>
</dbReference>
<protein>
    <submittedName>
        <fullName evidence="2">ABC transporter substrate-binding protein</fullName>
    </submittedName>
</protein>
<dbReference type="Gene3D" id="3.40.50.1980">
    <property type="entry name" value="Nitrogenase molybdenum iron protein domain"/>
    <property type="match status" value="2"/>
</dbReference>
<accession>A0A0P9DDN8</accession>
<dbReference type="EMBL" id="LJCR01001167">
    <property type="protein sequence ID" value="KPV50895.1"/>
    <property type="molecule type" value="Genomic_DNA"/>
</dbReference>
<evidence type="ECO:0000313" key="3">
    <source>
        <dbReference type="Proteomes" id="UP000050509"/>
    </source>
</evidence>
<gene>
    <name evidence="2" type="ORF">SE17_24305</name>
</gene>
<organism evidence="2 3">
    <name type="scientific">Kouleothrix aurantiaca</name>
    <dbReference type="NCBI Taxonomy" id="186479"/>
    <lineage>
        <taxon>Bacteria</taxon>
        <taxon>Bacillati</taxon>
        <taxon>Chloroflexota</taxon>
        <taxon>Chloroflexia</taxon>
        <taxon>Chloroflexales</taxon>
        <taxon>Roseiflexineae</taxon>
        <taxon>Roseiflexaceae</taxon>
        <taxon>Kouleothrix</taxon>
    </lineage>
</organism>
<evidence type="ECO:0000259" key="1">
    <source>
        <dbReference type="PROSITE" id="PS50983"/>
    </source>
</evidence>
<evidence type="ECO:0000313" key="2">
    <source>
        <dbReference type="EMBL" id="KPV50895.1"/>
    </source>
</evidence>
<sequence>MRIVSLLPSTTEIAYALGLGDSLVGVTHECDFPDAARSKPIVTRSVLDHSGATSEEIDHAVRQQLRAGLSLYDLDTARLAQLAPDLILTQALCDVCAVAYGQVERAVRDVSAEYAGLAPQVLSLEPNSLDDVLATVATVAAAAGVPERAEALLNEWRTRIERVRAVGARAAQPPRVACLEWLDPIFGPGHWLPELVEIAGGRAGLGTKHQDSRRVAWGDVIAFAPEVIIMTPCGFDLAHTIEEARSVLPNRPGWHVLPAVRQGRVYAVDGNAFFSRPGPRIVESLELMAE</sequence>